<dbReference type="AlphaFoldDB" id="A0A820NWE1"/>
<organism evidence="1 2">
    <name type="scientific">Adineta steineri</name>
    <dbReference type="NCBI Taxonomy" id="433720"/>
    <lineage>
        <taxon>Eukaryota</taxon>
        <taxon>Metazoa</taxon>
        <taxon>Spiralia</taxon>
        <taxon>Gnathifera</taxon>
        <taxon>Rotifera</taxon>
        <taxon>Eurotatoria</taxon>
        <taxon>Bdelloidea</taxon>
        <taxon>Adinetida</taxon>
        <taxon>Adinetidae</taxon>
        <taxon>Adineta</taxon>
    </lineage>
</organism>
<reference evidence="1" key="1">
    <citation type="submission" date="2021-02" db="EMBL/GenBank/DDBJ databases">
        <authorList>
            <person name="Nowell W R."/>
        </authorList>
    </citation>
    <scope>NUCLEOTIDE SEQUENCE</scope>
</reference>
<protein>
    <submittedName>
        <fullName evidence="1">Uncharacterized protein</fullName>
    </submittedName>
</protein>
<feature type="non-terminal residue" evidence="1">
    <location>
        <position position="35"/>
    </location>
</feature>
<evidence type="ECO:0000313" key="1">
    <source>
        <dbReference type="EMBL" id="CAF4395391.1"/>
    </source>
</evidence>
<comment type="caution">
    <text evidence="1">The sequence shown here is derived from an EMBL/GenBank/DDBJ whole genome shotgun (WGS) entry which is preliminary data.</text>
</comment>
<evidence type="ECO:0000313" key="2">
    <source>
        <dbReference type="Proteomes" id="UP000663868"/>
    </source>
</evidence>
<dbReference type="EMBL" id="CAJOBB010023756">
    <property type="protein sequence ID" value="CAF4395391.1"/>
    <property type="molecule type" value="Genomic_DNA"/>
</dbReference>
<accession>A0A820NWE1</accession>
<name>A0A820NWE1_9BILA</name>
<proteinExistence type="predicted"/>
<dbReference type="Proteomes" id="UP000663868">
    <property type="component" value="Unassembled WGS sequence"/>
</dbReference>
<gene>
    <name evidence="1" type="ORF">KXQ929_LOCUS50711</name>
</gene>
<sequence length="35" mass="4129">MSSNDILVLNENLSDKQYDYDFTNIDDEEKGFIRS</sequence>